<proteinExistence type="predicted"/>
<reference evidence="1 2" key="1">
    <citation type="journal article" date="2021" name="Appl. Environ. Microbiol.">
        <title>Genetic linkage and physical mapping for an oyster mushroom Pleurotus cornucopiae and QTL analysis for the trait cap color.</title>
        <authorList>
            <person name="Zhang Y."/>
            <person name="Gao W."/>
            <person name="Sonnenberg A."/>
            <person name="Chen Q."/>
            <person name="Zhang J."/>
            <person name="Huang C."/>
        </authorList>
    </citation>
    <scope>NUCLEOTIDE SEQUENCE [LARGE SCALE GENOMIC DNA]</scope>
    <source>
        <strain evidence="1">CCMSSC00406</strain>
    </source>
</reference>
<accession>A0ACB7IWA8</accession>
<evidence type="ECO:0000313" key="2">
    <source>
        <dbReference type="Proteomes" id="UP000824881"/>
    </source>
</evidence>
<dbReference type="Proteomes" id="UP000824881">
    <property type="component" value="Unassembled WGS sequence"/>
</dbReference>
<name>A0ACB7IWA8_PLECO</name>
<sequence>MAASSSKQPRGGLPAAKRTAELKASKPSKTTSRKGKGREPVLADSTNAQGSVVGGEGEGLAVWNWVSLTESAVSKCSPVFTKNGSYFFSLVGPSVKVHSTTTGRIVSTLTAPCPEGRESRSQALTCAIINPQNAFQLITGSLNGCISVWDFMEATLLQVFDIEKPIHHLCAHHRLKDVVFVTTTKTNRGRKDESGAVLRVSLLRSSSTSKLVQKPEDVLSVGKTRSPMGLALSPSGDWLVAIGGNTSYVAATSALQSGFTKFVSPEHLTCLAFHPTEEYYATGDSKGCVRLWYCIGQNPQIETVGLEKKSQTSSFHWHAHAVASIAFTSNGAYLLSGGEESVLVIWQVHTGRKEFVPRVGAAINAITVLREGDGPEEYLLGLVDATYLFINPASLKVSRTFSQIKLGSFITLPLYSWVLCIHVGPDPSSSTTHSNDAPLAIHRLTSTIVLPSSHPSSLQVYAPFSSELVSEIEISPSNRISRRDETPIEAYRVENTQISASGEWMATLDCRAGDDNFRGDIFLKFWKWHHKPGVWILNTRIDHPHDLGAVTSMAFKSSDSDDPLQLVTTGADSHVKIWRLKSIKTPGEVEESWVIRSAIKFKDGSPSHASWSHDGSILAASCGPHVALYEPSTSAFLCNLTSPQCKNITSAYFIGRSARYLAAMSPVSVTLWDIVSQTVRWRFVSSQSLDFLVPHSTCDSFVLMAKPTESVEQPETCAWTFDVSSSVPTSTQRLPYGFRNVMWYSLPFVAPTSASNFRLVGITRSWGVVIMGQGIQPLSQGSSGTERLSGEAPAKKTLFQDVFGVSLLDAVTTASPSVEEVTRSRRRKERRTLVDGPTHSMPPLDTVFDTFVDFVIQERAAPALPNKGDSSHDMEVEEAAEDPVVRERKYTRIVDDAEMQVFVDLFKRQAIDHVRPRTTHVNGHATRKANGTTNGNTNGAHHRTPQPPKPTDPSPNKKGTKSSLQPTTPMPAVMPSPSPSPINGRKRKKSLD</sequence>
<protein>
    <submittedName>
        <fullName evidence="1">Uncharacterized protein</fullName>
    </submittedName>
</protein>
<organism evidence="1 2">
    <name type="scientific">Pleurotus cornucopiae</name>
    <name type="common">Cornucopia mushroom</name>
    <dbReference type="NCBI Taxonomy" id="5321"/>
    <lineage>
        <taxon>Eukaryota</taxon>
        <taxon>Fungi</taxon>
        <taxon>Dikarya</taxon>
        <taxon>Basidiomycota</taxon>
        <taxon>Agaricomycotina</taxon>
        <taxon>Agaricomycetes</taxon>
        <taxon>Agaricomycetidae</taxon>
        <taxon>Agaricales</taxon>
        <taxon>Pleurotineae</taxon>
        <taxon>Pleurotaceae</taxon>
        <taxon>Pleurotus</taxon>
    </lineage>
</organism>
<keyword evidence="2" id="KW-1185">Reference proteome</keyword>
<gene>
    <name evidence="1" type="ORF">CCMSSC00406_0002852</name>
</gene>
<comment type="caution">
    <text evidence="1">The sequence shown here is derived from an EMBL/GenBank/DDBJ whole genome shotgun (WGS) entry which is preliminary data.</text>
</comment>
<dbReference type="EMBL" id="WQMT02000005">
    <property type="protein sequence ID" value="KAG9222517.1"/>
    <property type="molecule type" value="Genomic_DNA"/>
</dbReference>
<evidence type="ECO:0000313" key="1">
    <source>
        <dbReference type="EMBL" id="KAG9222517.1"/>
    </source>
</evidence>